<dbReference type="InterPro" id="IPR019557">
    <property type="entry name" value="AminoTfrase-like_pln_mobile"/>
</dbReference>
<proteinExistence type="predicted"/>
<dbReference type="EMBL" id="CACSLK010030184">
    <property type="protein sequence ID" value="CAA0836883.1"/>
    <property type="molecule type" value="Genomic_DNA"/>
</dbReference>
<name>A0A9N7RMD6_STRHE</name>
<evidence type="ECO:0000259" key="1">
    <source>
        <dbReference type="Pfam" id="PF10536"/>
    </source>
</evidence>
<dbReference type="InterPro" id="IPR044824">
    <property type="entry name" value="MAIN-like"/>
</dbReference>
<dbReference type="AlphaFoldDB" id="A0A9N7RMD6"/>
<dbReference type="PANTHER" id="PTHR46033">
    <property type="entry name" value="PROTEIN MAIN-LIKE 2"/>
    <property type="match status" value="1"/>
</dbReference>
<evidence type="ECO:0000313" key="3">
    <source>
        <dbReference type="Proteomes" id="UP001153555"/>
    </source>
</evidence>
<dbReference type="GO" id="GO:0010073">
    <property type="term" value="P:meristem maintenance"/>
    <property type="evidence" value="ECO:0007669"/>
    <property type="project" value="InterPro"/>
</dbReference>
<dbReference type="PANTHER" id="PTHR46033:SF8">
    <property type="entry name" value="PROTEIN MAINTENANCE OF MERISTEMS-LIKE"/>
    <property type="match status" value="1"/>
</dbReference>
<dbReference type="Proteomes" id="UP001153555">
    <property type="component" value="Unassembled WGS sequence"/>
</dbReference>
<accession>A0A9N7RMD6</accession>
<sequence length="230" mass="26289">WRPETNTFHFDFGEATMTLQDVQVLFGLPINGAAVVGVTVELSPLQWREKCKNLLGFEPYVQDPSSWEIAGQWLNIGPLERSCKTELQEGQPDIVYEQRARALILWCIGSFIFPDHRADGVSLYWLQLLEDFDGIQGYSWGSALLAGVYRALAISYEANQKWLTNCVQLIQVWAWEHIPRIRPTMKKKSLFDTVPDCPLGGRWVGPRSKSNIATTLSAYRDQLTRLREDQ</sequence>
<reference evidence="2" key="1">
    <citation type="submission" date="2019-12" db="EMBL/GenBank/DDBJ databases">
        <authorList>
            <person name="Scholes J."/>
        </authorList>
    </citation>
    <scope>NUCLEOTIDE SEQUENCE</scope>
</reference>
<dbReference type="OrthoDB" id="912783at2759"/>
<feature type="non-terminal residue" evidence="2">
    <location>
        <position position="1"/>
    </location>
</feature>
<keyword evidence="3" id="KW-1185">Reference proteome</keyword>
<evidence type="ECO:0000313" key="2">
    <source>
        <dbReference type="EMBL" id="CAA0836883.1"/>
    </source>
</evidence>
<dbReference type="Pfam" id="PF10536">
    <property type="entry name" value="PMD"/>
    <property type="match status" value="1"/>
</dbReference>
<feature type="non-terminal residue" evidence="2">
    <location>
        <position position="230"/>
    </location>
</feature>
<gene>
    <name evidence="2" type="ORF">SHERM_03921</name>
</gene>
<protein>
    <submittedName>
        <fullName evidence="2">Serine/threonine-protein phosphatase 7 long form homolog</fullName>
    </submittedName>
</protein>
<comment type="caution">
    <text evidence="2">The sequence shown here is derived from an EMBL/GenBank/DDBJ whole genome shotgun (WGS) entry which is preliminary data.</text>
</comment>
<feature type="domain" description="Aminotransferase-like plant mobile" evidence="1">
    <location>
        <begin position="1"/>
        <end position="229"/>
    </location>
</feature>
<organism evidence="2 3">
    <name type="scientific">Striga hermonthica</name>
    <name type="common">Purple witchweed</name>
    <name type="synonym">Buchnera hermonthica</name>
    <dbReference type="NCBI Taxonomy" id="68872"/>
    <lineage>
        <taxon>Eukaryota</taxon>
        <taxon>Viridiplantae</taxon>
        <taxon>Streptophyta</taxon>
        <taxon>Embryophyta</taxon>
        <taxon>Tracheophyta</taxon>
        <taxon>Spermatophyta</taxon>
        <taxon>Magnoliopsida</taxon>
        <taxon>eudicotyledons</taxon>
        <taxon>Gunneridae</taxon>
        <taxon>Pentapetalae</taxon>
        <taxon>asterids</taxon>
        <taxon>lamiids</taxon>
        <taxon>Lamiales</taxon>
        <taxon>Orobanchaceae</taxon>
        <taxon>Buchnereae</taxon>
        <taxon>Striga</taxon>
    </lineage>
</organism>